<feature type="compositionally biased region" description="Basic and acidic residues" evidence="1">
    <location>
        <begin position="161"/>
        <end position="192"/>
    </location>
</feature>
<dbReference type="AlphaFoldDB" id="A0A418ZQ73"/>
<proteinExistence type="predicted"/>
<evidence type="ECO:0000256" key="1">
    <source>
        <dbReference type="SAM" id="MobiDB-lite"/>
    </source>
</evidence>
<dbReference type="OrthoDB" id="7844692at2"/>
<reference evidence="2 3" key="1">
    <citation type="submission" date="2018-09" db="EMBL/GenBank/DDBJ databases">
        <title>Paracoccus onubensis nov. sp. a moderate halophilic bacterium isolated from Gruta de las Maravillas (Aracena, Spain).</title>
        <authorList>
            <person name="Jurado V."/>
            <person name="Gutierrez-Patricio S."/>
            <person name="Gonzalez-Pimentel J.L."/>
            <person name="Laiz L."/>
            <person name="Saiz-Jimenez C."/>
        </authorList>
    </citation>
    <scope>NUCLEOTIDE SEQUENCE [LARGE SCALE GENOMIC DNA]</scope>
    <source>
        <strain evidence="2 3">DSM 19484</strain>
    </source>
</reference>
<evidence type="ECO:0000313" key="2">
    <source>
        <dbReference type="EMBL" id="RJK97344.1"/>
    </source>
</evidence>
<dbReference type="EMBL" id="QZEV01000137">
    <property type="protein sequence ID" value="RJK97344.1"/>
    <property type="molecule type" value="Genomic_DNA"/>
</dbReference>
<name>A0A418ZQ73_9RHOB</name>
<accession>A0A418ZQ73</accession>
<protein>
    <submittedName>
        <fullName evidence="2">Uncharacterized protein</fullName>
    </submittedName>
</protein>
<keyword evidence="3" id="KW-1185">Reference proteome</keyword>
<organism evidence="2 3">
    <name type="scientific">Paracoccus aestuarii</name>
    <dbReference type="NCBI Taxonomy" id="453842"/>
    <lineage>
        <taxon>Bacteria</taxon>
        <taxon>Pseudomonadati</taxon>
        <taxon>Pseudomonadota</taxon>
        <taxon>Alphaproteobacteria</taxon>
        <taxon>Rhodobacterales</taxon>
        <taxon>Paracoccaceae</taxon>
        <taxon>Paracoccus</taxon>
    </lineage>
</organism>
<sequence length="268" mass="29661">MRKIEGYLPDGTEIEAEFDMQDNLVKLEADDGVLPADLVARALPPQIRDHPAMQVFATYEEIKVHPRHIEIEGFDAQNREVELKFSPDHQLIEAKLDDAALSQPVIDAILPQAVRGNELLSQFARIERIRPARNGFELRGRDAEGARMRVHLDDAGGVMRFGREGERAGREGRGPRHDRAEGRGPRHDRAEGRGPGGPRGPAMGQFGAPMGQFDTVAANQRLSEAGYSDFGLMMPQGPRIILDATNPDGEAVRLELDPRGQLVRETAR</sequence>
<gene>
    <name evidence="2" type="ORF">D3P06_16805</name>
</gene>
<feature type="region of interest" description="Disordered" evidence="1">
    <location>
        <begin position="160"/>
        <end position="210"/>
    </location>
</feature>
<dbReference type="Proteomes" id="UP000285530">
    <property type="component" value="Unassembled WGS sequence"/>
</dbReference>
<dbReference type="RefSeq" id="WP_119887639.1">
    <property type="nucleotide sequence ID" value="NZ_QZEV01000137.1"/>
</dbReference>
<evidence type="ECO:0000313" key="3">
    <source>
        <dbReference type="Proteomes" id="UP000285530"/>
    </source>
</evidence>
<comment type="caution">
    <text evidence="2">The sequence shown here is derived from an EMBL/GenBank/DDBJ whole genome shotgun (WGS) entry which is preliminary data.</text>
</comment>